<organism evidence="3 4">
    <name type="scientific">Roseicyclus marinus</name>
    <dbReference type="NCBI Taxonomy" id="2161673"/>
    <lineage>
        <taxon>Bacteria</taxon>
        <taxon>Pseudomonadati</taxon>
        <taxon>Pseudomonadota</taxon>
        <taxon>Alphaproteobacteria</taxon>
        <taxon>Rhodobacterales</taxon>
        <taxon>Roseobacteraceae</taxon>
        <taxon>Roseicyclus</taxon>
    </lineage>
</organism>
<reference evidence="3 4" key="1">
    <citation type="submission" date="2023-01" db="EMBL/GenBank/DDBJ databases">
        <title>Complete genome sequence of Roseicyclus marinus strain Dej080120_10.</title>
        <authorList>
            <person name="Ueki S."/>
            <person name="Maruyama F."/>
        </authorList>
    </citation>
    <scope>NUCLEOTIDE SEQUENCE [LARGE SCALE GENOMIC DNA]</scope>
    <source>
        <strain evidence="3 4">Dej080120_10</strain>
    </source>
</reference>
<dbReference type="Gene3D" id="2.40.160.10">
    <property type="entry name" value="Porin"/>
    <property type="match status" value="1"/>
</dbReference>
<evidence type="ECO:0000256" key="1">
    <source>
        <dbReference type="SAM" id="SignalP"/>
    </source>
</evidence>
<dbReference type="Pfam" id="PF13609">
    <property type="entry name" value="Porin_4"/>
    <property type="match status" value="1"/>
</dbReference>
<gene>
    <name evidence="3" type="ORF">MACH21_02560</name>
</gene>
<name>A0AA48H013_9RHOB</name>
<feature type="signal peptide" evidence="1">
    <location>
        <begin position="1"/>
        <end position="20"/>
    </location>
</feature>
<keyword evidence="1" id="KW-0732">Signal</keyword>
<sequence>MKKVLFATTALVATAGVAAADVSLSGSAEMGIFGGDTITAAGAITNRETQFHQDIEVTFTLSGATDNGLSFGASIQLDEASWTDSADDGGTTVFISGDFGRLTMGDTDGGFDWAMGEVNLAAGSLDDSETAHAGFNGNSGLDGTYDGQVLRYDYSVAGFGVAVSVELDDQPAGGNDDPVIGLGFTYSGDMNGIGYRAGVGYQTRSTAAGIETTIIGGSFGVTAGDLQVALNLSEQTVDGNANDQSHWAIGVGYTMDAWSFGANYGEYENRGNVANRDIEGYGVAVAYDLGGGAALQFGASSSDVTNGGVTRDASQWSFGVSMSF</sequence>
<feature type="domain" description="Porin" evidence="2">
    <location>
        <begin position="7"/>
        <end position="304"/>
    </location>
</feature>
<dbReference type="InterPro" id="IPR023614">
    <property type="entry name" value="Porin_dom_sf"/>
</dbReference>
<dbReference type="InterPro" id="IPR033900">
    <property type="entry name" value="Gram_neg_porin_domain"/>
</dbReference>
<protein>
    <submittedName>
        <fullName evidence="3">Porin</fullName>
    </submittedName>
</protein>
<evidence type="ECO:0000259" key="2">
    <source>
        <dbReference type="Pfam" id="PF13609"/>
    </source>
</evidence>
<proteinExistence type="predicted"/>
<dbReference type="AlphaFoldDB" id="A0AA48H013"/>
<dbReference type="GO" id="GO:0016020">
    <property type="term" value="C:membrane"/>
    <property type="evidence" value="ECO:0007669"/>
    <property type="project" value="InterPro"/>
</dbReference>
<dbReference type="Proteomes" id="UP001337723">
    <property type="component" value="Chromosome"/>
</dbReference>
<dbReference type="SUPFAM" id="SSF56935">
    <property type="entry name" value="Porins"/>
    <property type="match status" value="1"/>
</dbReference>
<dbReference type="RefSeq" id="WP_338273635.1">
    <property type="nucleotide sequence ID" value="NZ_AP027266.1"/>
</dbReference>
<accession>A0AA48H013</accession>
<dbReference type="GO" id="GO:0015288">
    <property type="term" value="F:porin activity"/>
    <property type="evidence" value="ECO:0007669"/>
    <property type="project" value="InterPro"/>
</dbReference>
<dbReference type="EMBL" id="AP027266">
    <property type="protein sequence ID" value="BDW84079.1"/>
    <property type="molecule type" value="Genomic_DNA"/>
</dbReference>
<evidence type="ECO:0000313" key="3">
    <source>
        <dbReference type="EMBL" id="BDW84079.1"/>
    </source>
</evidence>
<keyword evidence="4" id="KW-1185">Reference proteome</keyword>
<feature type="chain" id="PRO_5047001822" evidence="1">
    <location>
        <begin position="21"/>
        <end position="324"/>
    </location>
</feature>
<evidence type="ECO:0000313" key="4">
    <source>
        <dbReference type="Proteomes" id="UP001337723"/>
    </source>
</evidence>
<dbReference type="KEGG" id="rmai:MACH21_02560"/>